<dbReference type="Gene3D" id="1.20.1250.20">
    <property type="entry name" value="MFS general substrate transporter like domains"/>
    <property type="match status" value="1"/>
</dbReference>
<dbReference type="SUPFAM" id="SSF103473">
    <property type="entry name" value="MFS general substrate transporter"/>
    <property type="match status" value="1"/>
</dbReference>
<reference evidence="3" key="2">
    <citation type="journal article" date="2017" name="Nat. Plants">
        <title>The Aegilops tauschii genome reveals multiple impacts of transposons.</title>
        <authorList>
            <person name="Zhao G."/>
            <person name="Zou C."/>
            <person name="Li K."/>
            <person name="Wang K."/>
            <person name="Li T."/>
            <person name="Gao L."/>
            <person name="Zhang X."/>
            <person name="Wang H."/>
            <person name="Yang Z."/>
            <person name="Liu X."/>
            <person name="Jiang W."/>
            <person name="Mao L."/>
            <person name="Kong X."/>
            <person name="Jiao Y."/>
            <person name="Jia J."/>
        </authorList>
    </citation>
    <scope>NUCLEOTIDE SEQUENCE [LARGE SCALE GENOMIC DNA]</scope>
    <source>
        <strain evidence="3">cv. AL8/78</strain>
    </source>
</reference>
<reference evidence="2" key="5">
    <citation type="journal article" date="2021" name="G3 (Bethesda)">
        <title>Aegilops tauschii genome assembly Aet v5.0 features greater sequence contiguity and improved annotation.</title>
        <authorList>
            <person name="Wang L."/>
            <person name="Zhu T."/>
            <person name="Rodriguez J.C."/>
            <person name="Deal K.R."/>
            <person name="Dubcovsky J."/>
            <person name="McGuire P.E."/>
            <person name="Lux T."/>
            <person name="Spannagl M."/>
            <person name="Mayer K.F.X."/>
            <person name="Baldrich P."/>
            <person name="Meyers B.C."/>
            <person name="Huo N."/>
            <person name="Gu Y.Q."/>
            <person name="Zhou H."/>
            <person name="Devos K.M."/>
            <person name="Bennetzen J.L."/>
            <person name="Unver T."/>
            <person name="Budak H."/>
            <person name="Gulick P.J."/>
            <person name="Galiba G."/>
            <person name="Kalapos B."/>
            <person name="Nelson D.R."/>
            <person name="Li P."/>
            <person name="You F.M."/>
            <person name="Luo M.C."/>
            <person name="Dvorak J."/>
        </authorList>
    </citation>
    <scope>NUCLEOTIDE SEQUENCE [LARGE SCALE GENOMIC DNA]</scope>
    <source>
        <strain evidence="2">cv. AL8/78</strain>
    </source>
</reference>
<dbReference type="InterPro" id="IPR036259">
    <property type="entry name" value="MFS_trans_sf"/>
</dbReference>
<evidence type="ECO:0000313" key="3">
    <source>
        <dbReference type="Proteomes" id="UP000015105"/>
    </source>
</evidence>
<name>A0A453PU12_AEGTS</name>
<feature type="signal peptide" evidence="1">
    <location>
        <begin position="1"/>
        <end position="18"/>
    </location>
</feature>
<reference evidence="2" key="4">
    <citation type="submission" date="2019-03" db="UniProtKB">
        <authorList>
            <consortium name="EnsemblPlants"/>
        </authorList>
    </citation>
    <scope>IDENTIFICATION</scope>
</reference>
<sequence length="71" mass="7461">MAVAFLILLLLLFPVSHPCNNLQYSVFGSIITVGAMIGAVVSGQIADVAGRKGVCLLVYASQNARLNLQTV</sequence>
<reference evidence="2" key="3">
    <citation type="journal article" date="2017" name="Nature">
        <title>Genome sequence of the progenitor of the wheat D genome Aegilops tauschii.</title>
        <authorList>
            <person name="Luo M.C."/>
            <person name="Gu Y.Q."/>
            <person name="Puiu D."/>
            <person name="Wang H."/>
            <person name="Twardziok S.O."/>
            <person name="Deal K.R."/>
            <person name="Huo N."/>
            <person name="Zhu T."/>
            <person name="Wang L."/>
            <person name="Wang Y."/>
            <person name="McGuire P.E."/>
            <person name="Liu S."/>
            <person name="Long H."/>
            <person name="Ramasamy R.K."/>
            <person name="Rodriguez J.C."/>
            <person name="Van S.L."/>
            <person name="Yuan L."/>
            <person name="Wang Z."/>
            <person name="Xia Z."/>
            <person name="Xiao L."/>
            <person name="Anderson O.D."/>
            <person name="Ouyang S."/>
            <person name="Liang Y."/>
            <person name="Zimin A.V."/>
            <person name="Pertea G."/>
            <person name="Qi P."/>
            <person name="Bennetzen J.L."/>
            <person name="Dai X."/>
            <person name="Dawson M.W."/>
            <person name="Muller H.G."/>
            <person name="Kugler K."/>
            <person name="Rivarola-Duarte L."/>
            <person name="Spannagl M."/>
            <person name="Mayer K.F.X."/>
            <person name="Lu F.H."/>
            <person name="Bevan M.W."/>
            <person name="Leroy P."/>
            <person name="Li P."/>
            <person name="You F.M."/>
            <person name="Sun Q."/>
            <person name="Liu Z."/>
            <person name="Lyons E."/>
            <person name="Wicker T."/>
            <person name="Salzberg S.L."/>
            <person name="Devos K.M."/>
            <person name="Dvorak J."/>
        </authorList>
    </citation>
    <scope>NUCLEOTIDE SEQUENCE [LARGE SCALE GENOMIC DNA]</scope>
    <source>
        <strain evidence="2">cv. AL8/78</strain>
    </source>
</reference>
<keyword evidence="3" id="KW-1185">Reference proteome</keyword>
<evidence type="ECO:0000313" key="2">
    <source>
        <dbReference type="EnsemblPlants" id="AET6Gv20860000.1"/>
    </source>
</evidence>
<organism evidence="2 3">
    <name type="scientific">Aegilops tauschii subsp. strangulata</name>
    <name type="common">Goatgrass</name>
    <dbReference type="NCBI Taxonomy" id="200361"/>
    <lineage>
        <taxon>Eukaryota</taxon>
        <taxon>Viridiplantae</taxon>
        <taxon>Streptophyta</taxon>
        <taxon>Embryophyta</taxon>
        <taxon>Tracheophyta</taxon>
        <taxon>Spermatophyta</taxon>
        <taxon>Magnoliopsida</taxon>
        <taxon>Liliopsida</taxon>
        <taxon>Poales</taxon>
        <taxon>Poaceae</taxon>
        <taxon>BOP clade</taxon>
        <taxon>Pooideae</taxon>
        <taxon>Triticodae</taxon>
        <taxon>Triticeae</taxon>
        <taxon>Triticinae</taxon>
        <taxon>Aegilops</taxon>
    </lineage>
</organism>
<evidence type="ECO:0000256" key="1">
    <source>
        <dbReference type="SAM" id="SignalP"/>
    </source>
</evidence>
<accession>A0A453PU12</accession>
<reference evidence="3" key="1">
    <citation type="journal article" date="2014" name="Science">
        <title>Ancient hybridizations among the ancestral genomes of bread wheat.</title>
        <authorList>
            <consortium name="International Wheat Genome Sequencing Consortium,"/>
            <person name="Marcussen T."/>
            <person name="Sandve S.R."/>
            <person name="Heier L."/>
            <person name="Spannagl M."/>
            <person name="Pfeifer M."/>
            <person name="Jakobsen K.S."/>
            <person name="Wulff B.B."/>
            <person name="Steuernagel B."/>
            <person name="Mayer K.F."/>
            <person name="Olsen O.A."/>
        </authorList>
    </citation>
    <scope>NUCLEOTIDE SEQUENCE [LARGE SCALE GENOMIC DNA]</scope>
    <source>
        <strain evidence="3">cv. AL8/78</strain>
    </source>
</reference>
<evidence type="ECO:0008006" key="4">
    <source>
        <dbReference type="Google" id="ProtNLM"/>
    </source>
</evidence>
<protein>
    <recommendedName>
        <fullName evidence="4">Major facilitator superfamily (MFS) profile domain-containing protein</fullName>
    </recommendedName>
</protein>
<keyword evidence="1" id="KW-0732">Signal</keyword>
<feature type="chain" id="PRO_5019143843" description="Major facilitator superfamily (MFS) profile domain-containing protein" evidence="1">
    <location>
        <begin position="19"/>
        <end position="71"/>
    </location>
</feature>
<dbReference type="Proteomes" id="UP000015105">
    <property type="component" value="Chromosome 6D"/>
</dbReference>
<dbReference type="EnsemblPlants" id="AET6Gv20860000.1">
    <property type="protein sequence ID" value="AET6Gv20860000.1"/>
    <property type="gene ID" value="AET6Gv20860000"/>
</dbReference>
<dbReference type="Gramene" id="AET6Gv20860000.1">
    <property type="protein sequence ID" value="AET6Gv20860000.1"/>
    <property type="gene ID" value="AET6Gv20860000"/>
</dbReference>
<dbReference type="AlphaFoldDB" id="A0A453PU12"/>
<proteinExistence type="predicted"/>